<feature type="transmembrane region" description="Helical" evidence="1">
    <location>
        <begin position="82"/>
        <end position="101"/>
    </location>
</feature>
<sequence length="237" mass="25745">MVALVYLGIPLVFLGLVLWIGSSADTFNWQIGLVPLALLVIGWFLRQRHRYKPGRWATAGMWMGGITGFFTALATIVLDANWLATLSLPAAIVGAILGVALGRYGQRTLMHPAVPELAESPYELTFRVRGLTRLRLVIRRTDLVLVERVPIRTAEGDSPAEKARTYPLASVTGTYEVSLSGAERLRFPEPLRLAPAGTPGPALILQAKGADWVLPQNEAAAIAQILDRRIATARSDG</sequence>
<protein>
    <recommendedName>
        <fullName evidence="4">PH (Pleckstrin Homology) domain-containing protein</fullName>
    </recommendedName>
</protein>
<accession>A0ABY2BRF5</accession>
<feature type="transmembrane region" description="Helical" evidence="1">
    <location>
        <begin position="5"/>
        <end position="21"/>
    </location>
</feature>
<dbReference type="EMBL" id="SLWM01000003">
    <property type="protein sequence ID" value="TCO27558.1"/>
    <property type="molecule type" value="Genomic_DNA"/>
</dbReference>
<dbReference type="Proteomes" id="UP000295818">
    <property type="component" value="Unassembled WGS sequence"/>
</dbReference>
<evidence type="ECO:0000313" key="3">
    <source>
        <dbReference type="Proteomes" id="UP000295818"/>
    </source>
</evidence>
<keyword evidence="1" id="KW-0812">Transmembrane</keyword>
<evidence type="ECO:0008006" key="4">
    <source>
        <dbReference type="Google" id="ProtNLM"/>
    </source>
</evidence>
<name>A0ABY2BRF5_9ACTN</name>
<feature type="transmembrane region" description="Helical" evidence="1">
    <location>
        <begin position="57"/>
        <end position="76"/>
    </location>
</feature>
<organism evidence="2 3">
    <name type="scientific">Kribbella orskensis</name>
    <dbReference type="NCBI Taxonomy" id="2512216"/>
    <lineage>
        <taxon>Bacteria</taxon>
        <taxon>Bacillati</taxon>
        <taxon>Actinomycetota</taxon>
        <taxon>Actinomycetes</taxon>
        <taxon>Propionibacteriales</taxon>
        <taxon>Kribbellaceae</taxon>
        <taxon>Kribbella</taxon>
    </lineage>
</organism>
<keyword evidence="3" id="KW-1185">Reference proteome</keyword>
<evidence type="ECO:0000256" key="1">
    <source>
        <dbReference type="SAM" id="Phobius"/>
    </source>
</evidence>
<evidence type="ECO:0000313" key="2">
    <source>
        <dbReference type="EMBL" id="TCO27558.1"/>
    </source>
</evidence>
<gene>
    <name evidence="2" type="ORF">EV644_103257</name>
</gene>
<keyword evidence="1" id="KW-0472">Membrane</keyword>
<comment type="caution">
    <text evidence="2">The sequence shown here is derived from an EMBL/GenBank/DDBJ whole genome shotgun (WGS) entry which is preliminary data.</text>
</comment>
<feature type="transmembrane region" description="Helical" evidence="1">
    <location>
        <begin position="27"/>
        <end position="45"/>
    </location>
</feature>
<reference evidence="2 3" key="1">
    <citation type="journal article" date="2015" name="Stand. Genomic Sci.">
        <title>Genomic Encyclopedia of Bacterial and Archaeal Type Strains, Phase III: the genomes of soil and plant-associated and newly described type strains.</title>
        <authorList>
            <person name="Whitman W.B."/>
            <person name="Woyke T."/>
            <person name="Klenk H.P."/>
            <person name="Zhou Y."/>
            <person name="Lilburn T.G."/>
            <person name="Beck B.J."/>
            <person name="De Vos P."/>
            <person name="Vandamme P."/>
            <person name="Eisen J.A."/>
            <person name="Garrity G."/>
            <person name="Hugenholtz P."/>
            <person name="Kyrpides N.C."/>
        </authorList>
    </citation>
    <scope>NUCLEOTIDE SEQUENCE [LARGE SCALE GENOMIC DNA]</scope>
    <source>
        <strain evidence="2 3">VKM Ac-2538</strain>
    </source>
</reference>
<keyword evidence="1" id="KW-1133">Transmembrane helix</keyword>
<proteinExistence type="predicted"/>